<dbReference type="Proteomes" id="UP001205906">
    <property type="component" value="Unassembled WGS sequence"/>
</dbReference>
<dbReference type="Pfam" id="PF00300">
    <property type="entry name" value="His_Phos_1"/>
    <property type="match status" value="1"/>
</dbReference>
<dbReference type="SUPFAM" id="SSF53254">
    <property type="entry name" value="Phosphoglycerate mutase-like"/>
    <property type="match status" value="1"/>
</dbReference>
<name>A0ABT1C5K5_9HYPH</name>
<evidence type="ECO:0000313" key="3">
    <source>
        <dbReference type="EMBL" id="MCO6050117.1"/>
    </source>
</evidence>
<protein>
    <submittedName>
        <fullName evidence="3">Histidine phosphatase family protein</fullName>
    </submittedName>
</protein>
<dbReference type="CDD" id="cd07067">
    <property type="entry name" value="HP_PGM_like"/>
    <property type="match status" value="1"/>
</dbReference>
<proteinExistence type="predicted"/>
<organism evidence="3 4">
    <name type="scientific">Mesorhizobium liriopis</name>
    <dbReference type="NCBI Taxonomy" id="2953882"/>
    <lineage>
        <taxon>Bacteria</taxon>
        <taxon>Pseudomonadati</taxon>
        <taxon>Pseudomonadota</taxon>
        <taxon>Alphaproteobacteria</taxon>
        <taxon>Hyphomicrobiales</taxon>
        <taxon>Phyllobacteriaceae</taxon>
        <taxon>Mesorhizobium</taxon>
    </lineage>
</organism>
<evidence type="ECO:0000256" key="1">
    <source>
        <dbReference type="SAM" id="MobiDB-lite"/>
    </source>
</evidence>
<evidence type="ECO:0000256" key="2">
    <source>
        <dbReference type="SAM" id="SignalP"/>
    </source>
</evidence>
<sequence length="186" mass="19834">MIRYFSILALALMLAQPVQATEAGWALLREGGHAVLLRNARTGGAPDPAKVDPEDCSTQRGLNDQGRQQARRIGALLAARAARTDEVLSSRYCRTSETADLAFEAEPEPFAALDPLPTNHTPEQAEAQAQAIVARIEAFQGSGNLVMVSHADVIAALTGQSSREGEALIVRPDGATLHVLGRIVFN</sequence>
<keyword evidence="4" id="KW-1185">Reference proteome</keyword>
<dbReference type="SMART" id="SM00855">
    <property type="entry name" value="PGAM"/>
    <property type="match status" value="1"/>
</dbReference>
<reference evidence="3 4" key="1">
    <citation type="submission" date="2022-06" db="EMBL/GenBank/DDBJ databases">
        <title>Mesorhizobium sp. strain RP14 Genome sequencing and assembly.</title>
        <authorList>
            <person name="Kim I."/>
        </authorList>
    </citation>
    <scope>NUCLEOTIDE SEQUENCE [LARGE SCALE GENOMIC DNA]</scope>
    <source>
        <strain evidence="4">RP14(2022)</strain>
    </source>
</reference>
<comment type="caution">
    <text evidence="3">The sequence shown here is derived from an EMBL/GenBank/DDBJ whole genome shotgun (WGS) entry which is preliminary data.</text>
</comment>
<dbReference type="InterPro" id="IPR029033">
    <property type="entry name" value="His_PPase_superfam"/>
</dbReference>
<dbReference type="EMBL" id="JAMXQS010000004">
    <property type="protein sequence ID" value="MCO6050117.1"/>
    <property type="molecule type" value="Genomic_DNA"/>
</dbReference>
<feature type="compositionally biased region" description="Polar residues" evidence="1">
    <location>
        <begin position="56"/>
        <end position="65"/>
    </location>
</feature>
<dbReference type="Gene3D" id="3.40.50.1240">
    <property type="entry name" value="Phosphoglycerate mutase-like"/>
    <property type="match status" value="1"/>
</dbReference>
<accession>A0ABT1C5K5</accession>
<feature type="region of interest" description="Disordered" evidence="1">
    <location>
        <begin position="43"/>
        <end position="65"/>
    </location>
</feature>
<dbReference type="RefSeq" id="WP_252818434.1">
    <property type="nucleotide sequence ID" value="NZ_JAMXQS010000004.1"/>
</dbReference>
<dbReference type="InterPro" id="IPR013078">
    <property type="entry name" value="His_Pase_superF_clade-1"/>
</dbReference>
<feature type="chain" id="PRO_5045446085" evidence="2">
    <location>
        <begin position="21"/>
        <end position="186"/>
    </location>
</feature>
<feature type="signal peptide" evidence="2">
    <location>
        <begin position="1"/>
        <end position="20"/>
    </location>
</feature>
<keyword evidence="2" id="KW-0732">Signal</keyword>
<gene>
    <name evidence="3" type="ORF">NGM99_09965</name>
</gene>
<evidence type="ECO:0000313" key="4">
    <source>
        <dbReference type="Proteomes" id="UP001205906"/>
    </source>
</evidence>